<dbReference type="Proteomes" id="UP000582213">
    <property type="component" value="Unassembled WGS sequence"/>
</dbReference>
<sequence length="168" mass="18976">MYYMLDMSNNQQDENKKTVTIRGVNRDLYERMVNIARNSGKTVGEVMNQAMMTFLGLAGKVGEKIDEATQKAINVGKAFVEGYNEAGKNIFIVSDLEELRITKNEIIGLGKPVSFRNIKRLILDDIDQQTIDQYIDSIITVDEVVVPSSVNKLLLLQKCKFVKRVVTI</sequence>
<dbReference type="RefSeq" id="WP_184651059.1">
    <property type="nucleotide sequence ID" value="NZ_JACHFY010000022.1"/>
</dbReference>
<dbReference type="EMBL" id="JACHFY010000022">
    <property type="protein sequence ID" value="MBB5254726.1"/>
    <property type="molecule type" value="Genomic_DNA"/>
</dbReference>
<organism evidence="1 2">
    <name type="scientific">Sulfurisphaera ohwakuensis</name>
    <dbReference type="NCBI Taxonomy" id="69656"/>
    <lineage>
        <taxon>Archaea</taxon>
        <taxon>Thermoproteota</taxon>
        <taxon>Thermoprotei</taxon>
        <taxon>Sulfolobales</taxon>
        <taxon>Sulfolobaceae</taxon>
        <taxon>Sulfurisphaera</taxon>
    </lineage>
</organism>
<dbReference type="AlphaFoldDB" id="A0A7J9RW65"/>
<reference evidence="1 2" key="1">
    <citation type="submission" date="2020-08" db="EMBL/GenBank/DDBJ databases">
        <title>Genomic Encyclopedia of Type Strains, Phase IV (KMG-IV): sequencing the most valuable type-strain genomes for metagenomic binning, comparative biology and taxonomic classification.</title>
        <authorList>
            <person name="Goeker M."/>
        </authorList>
    </citation>
    <scope>NUCLEOTIDE SEQUENCE [LARGE SCALE GENOMIC DNA]</scope>
    <source>
        <strain evidence="1 2">DSM 12421</strain>
    </source>
</reference>
<comment type="caution">
    <text evidence="1">The sequence shown here is derived from an EMBL/GenBank/DDBJ whole genome shotgun (WGS) entry which is preliminary data.</text>
</comment>
<evidence type="ECO:0000313" key="1">
    <source>
        <dbReference type="EMBL" id="MBB5254726.1"/>
    </source>
</evidence>
<accession>A0A7J9RW65</accession>
<evidence type="ECO:0000313" key="2">
    <source>
        <dbReference type="Proteomes" id="UP000582213"/>
    </source>
</evidence>
<protein>
    <submittedName>
        <fullName evidence="1">Uncharacterized protein</fullName>
    </submittedName>
</protein>
<dbReference type="OrthoDB" id="56816at2157"/>
<gene>
    <name evidence="1" type="ORF">HNQ62_002500</name>
</gene>
<proteinExistence type="predicted"/>
<name>A0A7J9RW65_SULOH</name>